<dbReference type="CDD" id="cd05387">
    <property type="entry name" value="BY-kinase"/>
    <property type="match status" value="1"/>
</dbReference>
<dbReference type="GO" id="GO:0005886">
    <property type="term" value="C:plasma membrane"/>
    <property type="evidence" value="ECO:0007669"/>
    <property type="project" value="UniProtKB-SubCell"/>
</dbReference>
<keyword evidence="13 16" id="KW-0472">Membrane</keyword>
<dbReference type="InterPro" id="IPR003856">
    <property type="entry name" value="LPS_length_determ_N"/>
</dbReference>
<evidence type="ECO:0000313" key="20">
    <source>
        <dbReference type="Proteomes" id="UP000266005"/>
    </source>
</evidence>
<comment type="similarity">
    <text evidence="3">Belongs to the etk/wzc family.</text>
</comment>
<proteinExistence type="inferred from homology"/>
<dbReference type="GO" id="GO:0004715">
    <property type="term" value="F:non-membrane spanning protein tyrosine kinase activity"/>
    <property type="evidence" value="ECO:0007669"/>
    <property type="project" value="UniProtKB-EC"/>
</dbReference>
<dbReference type="AlphaFoldDB" id="A0A399RVM0"/>
<evidence type="ECO:0000256" key="4">
    <source>
        <dbReference type="ARBA" id="ARBA00011903"/>
    </source>
</evidence>
<feature type="transmembrane region" description="Helical" evidence="16">
    <location>
        <begin position="21"/>
        <end position="41"/>
    </location>
</feature>
<keyword evidence="10 19" id="KW-0418">Kinase</keyword>
<dbReference type="EMBL" id="QWGE01000005">
    <property type="protein sequence ID" value="RIJ34363.1"/>
    <property type="molecule type" value="Genomic_DNA"/>
</dbReference>
<keyword evidence="9" id="KW-0547">Nucleotide-binding</keyword>
<dbReference type="InterPro" id="IPR027417">
    <property type="entry name" value="P-loop_NTPase"/>
</dbReference>
<dbReference type="SUPFAM" id="SSF52540">
    <property type="entry name" value="P-loop containing nucleoside triphosphate hydrolases"/>
    <property type="match status" value="1"/>
</dbReference>
<keyword evidence="7 19" id="KW-0808">Transferase</keyword>
<dbReference type="Pfam" id="PF02706">
    <property type="entry name" value="Wzz"/>
    <property type="match status" value="1"/>
</dbReference>
<evidence type="ECO:0000256" key="6">
    <source>
        <dbReference type="ARBA" id="ARBA00022519"/>
    </source>
</evidence>
<evidence type="ECO:0000313" key="19">
    <source>
        <dbReference type="EMBL" id="RIJ34363.1"/>
    </source>
</evidence>
<evidence type="ECO:0000256" key="8">
    <source>
        <dbReference type="ARBA" id="ARBA00022692"/>
    </source>
</evidence>
<dbReference type="InterPro" id="IPR025669">
    <property type="entry name" value="AAA_dom"/>
</dbReference>
<evidence type="ECO:0000256" key="10">
    <source>
        <dbReference type="ARBA" id="ARBA00022777"/>
    </source>
</evidence>
<dbReference type="Gene3D" id="3.40.50.300">
    <property type="entry name" value="P-loop containing nucleotide triphosphate hydrolases"/>
    <property type="match status" value="1"/>
</dbReference>
<gene>
    <name evidence="19" type="ORF">D1627_15710</name>
</gene>
<accession>A0A399RVM0</accession>
<evidence type="ECO:0000256" key="13">
    <source>
        <dbReference type="ARBA" id="ARBA00023136"/>
    </source>
</evidence>
<comment type="subcellular location">
    <subcellularLocation>
        <location evidence="1">Cell inner membrane</location>
        <topology evidence="1">Multi-pass membrane protein</topology>
    </subcellularLocation>
</comment>
<comment type="similarity">
    <text evidence="2">Belongs to the CpsD/CapB family.</text>
</comment>
<dbReference type="Pfam" id="PF13614">
    <property type="entry name" value="AAA_31"/>
    <property type="match status" value="1"/>
</dbReference>
<feature type="domain" description="Polysaccharide chain length determinant N-terminal" evidence="17">
    <location>
        <begin position="9"/>
        <end position="102"/>
    </location>
</feature>
<evidence type="ECO:0000259" key="17">
    <source>
        <dbReference type="Pfam" id="PF02706"/>
    </source>
</evidence>
<keyword evidence="12 16" id="KW-1133">Transmembrane helix</keyword>
<protein>
    <recommendedName>
        <fullName evidence="4">non-specific protein-tyrosine kinase</fullName>
        <ecNumber evidence="4">2.7.10.2</ecNumber>
    </recommendedName>
</protein>
<evidence type="ECO:0000256" key="15">
    <source>
        <dbReference type="ARBA" id="ARBA00051245"/>
    </source>
</evidence>
<keyword evidence="8 16" id="KW-0812">Transmembrane</keyword>
<evidence type="ECO:0000256" key="2">
    <source>
        <dbReference type="ARBA" id="ARBA00007316"/>
    </source>
</evidence>
<evidence type="ECO:0000256" key="5">
    <source>
        <dbReference type="ARBA" id="ARBA00022475"/>
    </source>
</evidence>
<reference evidence="20" key="1">
    <citation type="submission" date="2018-08" db="EMBL/GenBank/DDBJ databases">
        <title>Mucilaginibacter sp. MYSH2.</title>
        <authorList>
            <person name="Seo T."/>
        </authorList>
    </citation>
    <scope>NUCLEOTIDE SEQUENCE [LARGE SCALE GENOMIC DNA]</scope>
    <source>
        <strain evidence="20">KIRAN</strain>
    </source>
</reference>
<keyword evidence="20" id="KW-1185">Reference proteome</keyword>
<comment type="catalytic activity">
    <reaction evidence="15">
        <text>L-tyrosyl-[protein] + ATP = O-phospho-L-tyrosyl-[protein] + ADP + H(+)</text>
        <dbReference type="Rhea" id="RHEA:10596"/>
        <dbReference type="Rhea" id="RHEA-COMP:10136"/>
        <dbReference type="Rhea" id="RHEA-COMP:20101"/>
        <dbReference type="ChEBI" id="CHEBI:15378"/>
        <dbReference type="ChEBI" id="CHEBI:30616"/>
        <dbReference type="ChEBI" id="CHEBI:46858"/>
        <dbReference type="ChEBI" id="CHEBI:61978"/>
        <dbReference type="ChEBI" id="CHEBI:456216"/>
        <dbReference type="EC" id="2.7.10.2"/>
    </reaction>
</comment>
<organism evidence="19 20">
    <name type="scientific">Pontibacter oryzae</name>
    <dbReference type="NCBI Taxonomy" id="2304593"/>
    <lineage>
        <taxon>Bacteria</taxon>
        <taxon>Pseudomonadati</taxon>
        <taxon>Bacteroidota</taxon>
        <taxon>Cytophagia</taxon>
        <taxon>Cytophagales</taxon>
        <taxon>Hymenobacteraceae</taxon>
        <taxon>Pontibacter</taxon>
    </lineage>
</organism>
<evidence type="ECO:0000259" key="18">
    <source>
        <dbReference type="Pfam" id="PF13614"/>
    </source>
</evidence>
<name>A0A399RVM0_9BACT</name>
<dbReference type="InterPro" id="IPR050445">
    <property type="entry name" value="Bact_polysacc_biosynth/exp"/>
</dbReference>
<evidence type="ECO:0000256" key="3">
    <source>
        <dbReference type="ARBA" id="ARBA00008883"/>
    </source>
</evidence>
<dbReference type="EC" id="2.7.10.2" evidence="4"/>
<feature type="domain" description="AAA" evidence="18">
    <location>
        <begin position="600"/>
        <end position="720"/>
    </location>
</feature>
<evidence type="ECO:0000256" key="7">
    <source>
        <dbReference type="ARBA" id="ARBA00022679"/>
    </source>
</evidence>
<comment type="caution">
    <text evidence="19">The sequence shown here is derived from an EMBL/GenBank/DDBJ whole genome shotgun (WGS) entry which is preliminary data.</text>
</comment>
<feature type="transmembrane region" description="Helical" evidence="16">
    <location>
        <begin position="515"/>
        <end position="535"/>
    </location>
</feature>
<dbReference type="PANTHER" id="PTHR32309:SF13">
    <property type="entry name" value="FERRIC ENTEROBACTIN TRANSPORT PROTEIN FEPE"/>
    <property type="match status" value="1"/>
</dbReference>
<dbReference type="RefSeq" id="WP_119433223.1">
    <property type="nucleotide sequence ID" value="NZ_QWGE01000005.1"/>
</dbReference>
<keyword evidence="5" id="KW-1003">Cell membrane</keyword>
<dbReference type="PANTHER" id="PTHR32309">
    <property type="entry name" value="TYROSINE-PROTEIN KINASE"/>
    <property type="match status" value="1"/>
</dbReference>
<keyword evidence="6" id="KW-0997">Cell inner membrane</keyword>
<keyword evidence="14" id="KW-0829">Tyrosine-protein kinase</keyword>
<evidence type="ECO:0000256" key="14">
    <source>
        <dbReference type="ARBA" id="ARBA00023137"/>
    </source>
</evidence>
<keyword evidence="11" id="KW-0067">ATP-binding</keyword>
<dbReference type="InterPro" id="IPR005702">
    <property type="entry name" value="Wzc-like_C"/>
</dbReference>
<dbReference type="OrthoDB" id="9794577at2"/>
<evidence type="ECO:0000256" key="9">
    <source>
        <dbReference type="ARBA" id="ARBA00022741"/>
    </source>
</evidence>
<evidence type="ECO:0000256" key="12">
    <source>
        <dbReference type="ARBA" id="ARBA00022989"/>
    </source>
</evidence>
<sequence length="790" mass="89055">MKKNKQEHEIDLKSWLFKFRSKWYLFAAFSVIALAAAYVYVKSSPRIFEYQSTLLLGDQQTGSKKAQELLEVLDVQSKGIKVEDEIGLLQSAEMVKQALSKLDFSVSYYKVTNHWLNNITNLEIEEQYETAPYVVDLDTTSYQLVDIPLKVRLLDDNTYELTIESENVPRYDFRTHSIVGSIPSIEFKKTLNFGEAYKDGNLSFTLHRSKVEDTKPGKEYYFVINSLESQVKQQQNALSVTPIEREARVLVLKSKGSIPDKQIAFLNTLMSEYVANDLKEKNHNGLKTLEFIDSQLGTLSDSLRQSKQALSSFRSNNRIANINVQSNINYEKLSQLEAERARLNTDRTYYANILDQIKNGNGIAQSVSPTVAGIQSPILNNLFLQLAELNQKKAGYRVNATADNPMLRKIEGEIENTRGAIVANLQNLIESADISINNVNGRIGKIESNLASLPENERKLMDLQSQSEFIDKKYDFLLEKRAEAAIALATNATDKKIVDHASMVGNAPVNVKPKMIYLLALLIGLAIPAGFIVLMDNVDNTIQGKNDLGNITNIPFLGVVAHGSKSDKLAVLNNQRSAIAESFRSIRINLQYLMSNSNFKVIGVTSSISGEGKTFCSVNLSSELAMSGKRVVLIESDMRKPTFGKYFPVSESVGLSSFLTQGLPLEEVIQKTEVENLDIIPCGPIPNNALHLLELPKMQELLALLKDKYDYVVIDTPPIGFVSEYFVLMRHMDVNLYVVKHKYTNKEMLTQINDLYASKKVKDIYMIINDLNYDKTYEYGYKRKGSYYYA</sequence>
<evidence type="ECO:0000256" key="16">
    <source>
        <dbReference type="SAM" id="Phobius"/>
    </source>
</evidence>
<dbReference type="GO" id="GO:0005524">
    <property type="term" value="F:ATP binding"/>
    <property type="evidence" value="ECO:0007669"/>
    <property type="project" value="UniProtKB-KW"/>
</dbReference>
<dbReference type="NCBIfam" id="TIGR01007">
    <property type="entry name" value="eps_fam"/>
    <property type="match status" value="1"/>
</dbReference>
<evidence type="ECO:0000256" key="11">
    <source>
        <dbReference type="ARBA" id="ARBA00022840"/>
    </source>
</evidence>
<evidence type="ECO:0000256" key="1">
    <source>
        <dbReference type="ARBA" id="ARBA00004429"/>
    </source>
</evidence>
<dbReference type="Proteomes" id="UP000266005">
    <property type="component" value="Unassembled WGS sequence"/>
</dbReference>